<evidence type="ECO:0000313" key="2">
    <source>
        <dbReference type="EMBL" id="SQC19875.1"/>
    </source>
</evidence>
<dbReference type="NCBIfam" id="TIGR01555">
    <property type="entry name" value="phge_rel_HI1409"/>
    <property type="match status" value="1"/>
</dbReference>
<name>A0A2X3DGA2_KLEPN</name>
<evidence type="ECO:0000313" key="3">
    <source>
        <dbReference type="Proteomes" id="UP000250675"/>
    </source>
</evidence>
<organism evidence="2 3">
    <name type="scientific">Klebsiella pneumoniae</name>
    <dbReference type="NCBI Taxonomy" id="573"/>
    <lineage>
        <taxon>Bacteria</taxon>
        <taxon>Pseudomonadati</taxon>
        <taxon>Pseudomonadota</taxon>
        <taxon>Gammaproteobacteria</taxon>
        <taxon>Enterobacterales</taxon>
        <taxon>Enterobacteriaceae</taxon>
        <taxon>Klebsiella/Raoultella group</taxon>
        <taxon>Klebsiella</taxon>
        <taxon>Klebsiella pneumoniae complex</taxon>
    </lineage>
</organism>
<accession>A0A2X3DGA2</accession>
<dbReference type="Pfam" id="PF06381">
    <property type="entry name" value="Phage_portal_3"/>
    <property type="match status" value="1"/>
</dbReference>
<dbReference type="InterPro" id="IPR024459">
    <property type="entry name" value="Acb1-like_N"/>
</dbReference>
<dbReference type="Proteomes" id="UP000250675">
    <property type="component" value="Unassembled WGS sequence"/>
</dbReference>
<proteinExistence type="predicted"/>
<dbReference type="EMBL" id="UASO01000004">
    <property type="protein sequence ID" value="SQC19875.1"/>
    <property type="molecule type" value="Genomic_DNA"/>
</dbReference>
<protein>
    <submittedName>
        <fullName evidence="2">Phage-associated protein, family</fullName>
    </submittedName>
</protein>
<dbReference type="InterPro" id="IPR006445">
    <property type="entry name" value="Phage-assoc_HI1409"/>
</dbReference>
<dbReference type="AlphaFoldDB" id="A0A2X3DGA2"/>
<reference evidence="2 3" key="1">
    <citation type="submission" date="2018-06" db="EMBL/GenBank/DDBJ databases">
        <authorList>
            <consortium name="Pathogen Informatics"/>
            <person name="Doyle S."/>
        </authorList>
    </citation>
    <scope>NUCLEOTIDE SEQUENCE [LARGE SCALE GENOMIC DNA]</scope>
    <source>
        <strain evidence="2 3">NCTC9645</strain>
    </source>
</reference>
<gene>
    <name evidence="2" type="ORF">NCTC9645_01323</name>
</gene>
<evidence type="ECO:0000259" key="1">
    <source>
        <dbReference type="Pfam" id="PF06381"/>
    </source>
</evidence>
<feature type="domain" description="Anti-CBASS protein Acb1-like N-terminal" evidence="1">
    <location>
        <begin position="80"/>
        <end position="430"/>
    </location>
</feature>
<sequence length="497" mass="55724">MSAVSSVRLTTIMLNSADKRQFSVRERWPAKNRRNGAKKPVATADGYNNFPAKLGAQTQNIQSAGTYTPGYITRNRVMLEFAYRSSFLVGAAVDAVADDMTRKGVSITSKLKPGQKGQVETFWDSAAIWDGLNDTLKWSRLYGGAVLVVLIEGQDMSSPLIIDRIKKGQFKGVMCFDRWQLDPSYNDPVTEYGPDFGKPKFYKVVTNQKGIPPWKIHHSRLIRMEGDSLPYQQSITENGWGMSVIERIFERIQGFDTATAGTTQLIHKAHLRTYSIEGLRKILATGGTLEEGLMKHMDMIREFQTIEGMTIMDKSDEFATHSYSFSGIADVILRFAEQVSGATGIPLVRLFGQSPSGFSTGDGDLENYYSRINSQQERRLRRHIRWLMDITWRSLFGSELPDDFSFEFNKLWEMSDIDRATMANNVASALATAVRDIGMSPAAALNDLRNISDVIGIGGSITDKDIEDAKSQYEESESETRRSAVVQRSSIRKAYWG</sequence>